<keyword evidence="3" id="KW-0255">Endonuclease</keyword>
<evidence type="ECO:0000313" key="4">
    <source>
        <dbReference type="Proteomes" id="UP001589833"/>
    </source>
</evidence>
<comment type="caution">
    <text evidence="3">The sequence shown here is derived from an EMBL/GenBank/DDBJ whole genome shotgun (WGS) entry which is preliminary data.</text>
</comment>
<dbReference type="PANTHER" id="PTHR30015">
    <property type="entry name" value="MRR RESTRICTION SYSTEM PROTEIN"/>
    <property type="match status" value="1"/>
</dbReference>
<reference evidence="3 4" key="1">
    <citation type="submission" date="2024-09" db="EMBL/GenBank/DDBJ databases">
        <authorList>
            <person name="Sun Q."/>
            <person name="Mori K."/>
        </authorList>
    </citation>
    <scope>NUCLEOTIDE SEQUENCE [LARGE SCALE GENOMIC DNA]</scope>
    <source>
        <strain evidence="3 4">NCAIM B.02301</strain>
    </source>
</reference>
<dbReference type="RefSeq" id="WP_273844452.1">
    <property type="nucleotide sequence ID" value="NZ_JAQQWT010000009.1"/>
</dbReference>
<evidence type="ECO:0000256" key="1">
    <source>
        <dbReference type="SAM" id="Phobius"/>
    </source>
</evidence>
<dbReference type="Gene3D" id="3.40.1350.10">
    <property type="match status" value="1"/>
</dbReference>
<keyword evidence="4" id="KW-1185">Reference proteome</keyword>
<accession>A0ABV6NPR0</accession>
<evidence type="ECO:0000313" key="3">
    <source>
        <dbReference type="EMBL" id="MFC0562073.1"/>
    </source>
</evidence>
<proteinExistence type="predicted"/>
<gene>
    <name evidence="3" type="ORF">ACFFH4_24695</name>
</gene>
<dbReference type="PANTHER" id="PTHR30015:SF6">
    <property type="entry name" value="SLL1429 PROTEIN"/>
    <property type="match status" value="1"/>
</dbReference>
<dbReference type="InterPro" id="IPR011856">
    <property type="entry name" value="tRNA_endonuc-like_dom_sf"/>
</dbReference>
<dbReference type="SUPFAM" id="SSF52980">
    <property type="entry name" value="Restriction endonuclease-like"/>
    <property type="match status" value="1"/>
</dbReference>
<dbReference type="Pfam" id="PF04471">
    <property type="entry name" value="Mrr_cat"/>
    <property type="match status" value="1"/>
</dbReference>
<sequence>MFDYFFIGIMLLSIMTGLIVVAIVLKFKRKRRFDVAKITLSDIDQMTGHEFEEYLYVLIKALGYETYLTKKSRDFGADLLFRDGTGQLTVVQAKRLSEKLGLDAVQEIYTAQAYYLAEKALIITSAEQASEPCRKLAAATKVKIIDREQLSQIIKLFKRNRFDEAQELIEELFEWVDFKAEDSIEVIESKRGLVQAGEYFYKRPSNPKQSRAE</sequence>
<evidence type="ECO:0000259" key="2">
    <source>
        <dbReference type="Pfam" id="PF04471"/>
    </source>
</evidence>
<keyword evidence="3" id="KW-0378">Hydrolase</keyword>
<protein>
    <submittedName>
        <fullName evidence="3">Restriction endonuclease</fullName>
    </submittedName>
</protein>
<dbReference type="InterPro" id="IPR007560">
    <property type="entry name" value="Restrct_endonuc_IV_Mrr"/>
</dbReference>
<keyword evidence="1" id="KW-0472">Membrane</keyword>
<dbReference type="Proteomes" id="UP001589833">
    <property type="component" value="Unassembled WGS sequence"/>
</dbReference>
<dbReference type="InterPro" id="IPR052906">
    <property type="entry name" value="Type_IV_Methyl-Rstrct_Enzyme"/>
</dbReference>
<dbReference type="GO" id="GO:0004519">
    <property type="term" value="F:endonuclease activity"/>
    <property type="evidence" value="ECO:0007669"/>
    <property type="project" value="UniProtKB-KW"/>
</dbReference>
<dbReference type="EMBL" id="JBHLTR010000102">
    <property type="protein sequence ID" value="MFC0562073.1"/>
    <property type="molecule type" value="Genomic_DNA"/>
</dbReference>
<name>A0ABV6NPR0_9BACI</name>
<feature type="transmembrane region" description="Helical" evidence="1">
    <location>
        <begin position="6"/>
        <end position="25"/>
    </location>
</feature>
<keyword evidence="3" id="KW-0540">Nuclease</keyword>
<keyword evidence="1" id="KW-1133">Transmembrane helix</keyword>
<keyword evidence="1" id="KW-0812">Transmembrane</keyword>
<organism evidence="3 4">
    <name type="scientific">Halalkalibacter alkalisediminis</name>
    <dbReference type="NCBI Taxonomy" id="935616"/>
    <lineage>
        <taxon>Bacteria</taxon>
        <taxon>Bacillati</taxon>
        <taxon>Bacillota</taxon>
        <taxon>Bacilli</taxon>
        <taxon>Bacillales</taxon>
        <taxon>Bacillaceae</taxon>
        <taxon>Halalkalibacter</taxon>
    </lineage>
</organism>
<dbReference type="InterPro" id="IPR011335">
    <property type="entry name" value="Restrct_endonuc-II-like"/>
</dbReference>
<feature type="domain" description="Restriction endonuclease type IV Mrr" evidence="2">
    <location>
        <begin position="43"/>
        <end position="153"/>
    </location>
</feature>